<feature type="transmembrane region" description="Helical" evidence="1">
    <location>
        <begin position="65"/>
        <end position="92"/>
    </location>
</feature>
<evidence type="ECO:0000256" key="1">
    <source>
        <dbReference type="SAM" id="Phobius"/>
    </source>
</evidence>
<dbReference type="Proteomes" id="UP000321124">
    <property type="component" value="Chromosome"/>
</dbReference>
<keyword evidence="1" id="KW-0812">Transmembrane</keyword>
<evidence type="ECO:0000313" key="2">
    <source>
        <dbReference type="EMBL" id="QDZ92221.1"/>
    </source>
</evidence>
<proteinExistence type="predicted"/>
<dbReference type="RefSeq" id="WP_208659999.1">
    <property type="nucleotide sequence ID" value="NZ_CP031775.2"/>
</dbReference>
<feature type="transmembrane region" description="Helical" evidence="1">
    <location>
        <begin position="16"/>
        <end position="36"/>
    </location>
</feature>
<gene>
    <name evidence="2" type="ORF">D0436_18145</name>
</gene>
<evidence type="ECO:0000313" key="3">
    <source>
        <dbReference type="Proteomes" id="UP000321124"/>
    </source>
</evidence>
<dbReference type="AlphaFoldDB" id="A0A5B8R357"/>
<reference evidence="2 3" key="1">
    <citation type="journal article" date="2019" name="Ecotoxicol. Environ. Saf.">
        <title>Microbial characterization of heavy metal resistant bacterial strains isolated from an electroplating wastewater treatment plant.</title>
        <authorList>
            <person name="Cai X."/>
            <person name="Zheng X."/>
            <person name="Zhang D."/>
            <person name="Iqbal W."/>
            <person name="Liu C."/>
            <person name="Yang B."/>
            <person name="Zhao X."/>
            <person name="Lu X."/>
            <person name="Mao Y."/>
        </authorList>
    </citation>
    <scope>NUCLEOTIDE SEQUENCE [LARGE SCALE GENOMIC DNA]</scope>
    <source>
        <strain evidence="2 3">Ni1-3</strain>
    </source>
</reference>
<keyword evidence="1" id="KW-1133">Transmembrane helix</keyword>
<dbReference type="KEGG" id="sdeo:D0436_18145"/>
<name>A0A5B8R357_9GAMM</name>
<organism evidence="2 3">
    <name type="scientific">Shewanella decolorationis</name>
    <dbReference type="NCBI Taxonomy" id="256839"/>
    <lineage>
        <taxon>Bacteria</taxon>
        <taxon>Pseudomonadati</taxon>
        <taxon>Pseudomonadota</taxon>
        <taxon>Gammaproteobacteria</taxon>
        <taxon>Alteromonadales</taxon>
        <taxon>Shewanellaceae</taxon>
        <taxon>Shewanella</taxon>
    </lineage>
</organism>
<keyword evidence="1" id="KW-0472">Membrane</keyword>
<accession>A0A5B8R357</accession>
<feature type="transmembrane region" description="Helical" evidence="1">
    <location>
        <begin position="104"/>
        <end position="126"/>
    </location>
</feature>
<dbReference type="EMBL" id="CP031775">
    <property type="protein sequence ID" value="QDZ92221.1"/>
    <property type="molecule type" value="Genomic_DNA"/>
</dbReference>
<sequence length="127" mass="14452">MSQTAKQDFLKTFKQYSLLLIALFYIIFCVILMSFANHNTDFFRSVWGGGFEFYESAFGGASDDFFMFVYAVAHFVIFSPVAALLIGLPSYIILRLMSRQPRNLILPPIIMSLLGMVLFVILNITID</sequence>
<protein>
    <submittedName>
        <fullName evidence="2">Uncharacterized protein</fullName>
    </submittedName>
</protein>